<evidence type="ECO:0000256" key="1">
    <source>
        <dbReference type="ARBA" id="ARBA00022679"/>
    </source>
</evidence>
<gene>
    <name evidence="2" type="ordered locus">CNE_BB2p01280</name>
</gene>
<dbReference type="SUPFAM" id="SSF89796">
    <property type="entry name" value="CoA-transferase family III (CaiB/BaiF)"/>
    <property type="match status" value="1"/>
</dbReference>
<organism evidence="2 3">
    <name type="scientific">Cupriavidus necator (strain ATCC 43291 / DSM 13513 / CCUG 52238 / LMG 8453 / N-1)</name>
    <name type="common">Ralstonia eutropha</name>
    <dbReference type="NCBI Taxonomy" id="1042878"/>
    <lineage>
        <taxon>Bacteria</taxon>
        <taxon>Pseudomonadati</taxon>
        <taxon>Pseudomonadota</taxon>
        <taxon>Betaproteobacteria</taxon>
        <taxon>Burkholderiales</taxon>
        <taxon>Burkholderiaceae</taxon>
        <taxon>Cupriavidus</taxon>
    </lineage>
</organism>
<dbReference type="HOGENOM" id="CLU_033975_0_0_4"/>
<dbReference type="PANTHER" id="PTHR48207">
    <property type="entry name" value="SUCCINATE--HYDROXYMETHYLGLUTARATE COA-TRANSFERASE"/>
    <property type="match status" value="1"/>
</dbReference>
<dbReference type="InterPro" id="IPR023606">
    <property type="entry name" value="CoA-Trfase_III_dom_1_sf"/>
</dbReference>
<name>F8GYJ8_CUPNN</name>
<dbReference type="EMBL" id="CP002880">
    <property type="protein sequence ID" value="AEI82939.1"/>
    <property type="molecule type" value="Genomic_DNA"/>
</dbReference>
<dbReference type="Gene3D" id="3.30.1540.10">
    <property type="entry name" value="formyl-coa transferase, domain 3"/>
    <property type="match status" value="1"/>
</dbReference>
<evidence type="ECO:0000313" key="3">
    <source>
        <dbReference type="Proteomes" id="UP000006798"/>
    </source>
</evidence>
<dbReference type="Gene3D" id="3.40.50.10540">
    <property type="entry name" value="Crotonobetainyl-coa:carnitine coa-transferase, domain 1"/>
    <property type="match status" value="1"/>
</dbReference>
<evidence type="ECO:0000313" key="2">
    <source>
        <dbReference type="EMBL" id="AEI82939.1"/>
    </source>
</evidence>
<dbReference type="GeneID" id="34307464"/>
<dbReference type="GO" id="GO:0008410">
    <property type="term" value="F:CoA-transferase activity"/>
    <property type="evidence" value="ECO:0007669"/>
    <property type="project" value="TreeGrafter"/>
</dbReference>
<accession>F8GYJ8</accession>
<dbReference type="Proteomes" id="UP000006798">
    <property type="component" value="Plasmid pBB2"/>
</dbReference>
<dbReference type="RefSeq" id="WP_013954222.1">
    <property type="nucleotide sequence ID" value="NC_015724.1"/>
</dbReference>
<reference evidence="2 3" key="1">
    <citation type="journal article" date="2011" name="J. Bacteriol.">
        <title>Complete genome sequence of the type strain Cupriavidus necator N-1.</title>
        <authorList>
            <person name="Poehlein A."/>
            <person name="Kusian B."/>
            <person name="Friedrich B."/>
            <person name="Daniel R."/>
            <person name="Bowien B."/>
        </authorList>
    </citation>
    <scope>NUCLEOTIDE SEQUENCE [LARGE SCALE GENOMIC DNA]</scope>
    <source>
        <strain evidence="3">ATCC 43291 / DSM 13513 / CCUG 52238 / LMG 8453 / N-1</strain>
        <plasmid evidence="2 3">pBB2</plasmid>
    </source>
</reference>
<keyword evidence="1" id="KW-0808">Transferase</keyword>
<sequence>MLSDSLRGIRVVDFTQVAAGPVCTQTLADLGADVVKVEAPQGELCRALAPFVEGQSLGFLALNGNKRSVALDLKDPQQRAAALQLAAGADVVVESFRPGVMQRLGLGYEDVRQLNPGVIYCSISAYGQEGAWKHKPGVDGVLQAVSGLMSVTGLPDAPPCKVQVPVVDMVTGYIGAIAVLGALARRTRDGGGQWIDVGMFACAVALQQMSFASYFADDVAPTRIGSAAPYAAPNEALRCADGWVMLAAYHPSRWVALCEVLNCRELLSDPRFCELSDRIAHRRELVQLLEARMTLRPRSEWLERFEAADIICAPINDYSEAVASPAFKDAQLAETVRHSVAGELILPRSPLRAVGESPRARRPAPLVGEHTSEVLRAAGIACEGDNPCL</sequence>
<dbReference type="Pfam" id="PF02515">
    <property type="entry name" value="CoA_transf_3"/>
    <property type="match status" value="1"/>
</dbReference>
<dbReference type="InterPro" id="IPR050483">
    <property type="entry name" value="CoA-transferase_III_domain"/>
</dbReference>
<dbReference type="InterPro" id="IPR044855">
    <property type="entry name" value="CoA-Trfase_III_dom3_sf"/>
</dbReference>
<dbReference type="KEGG" id="cnc:CNE_BB2p01280"/>
<dbReference type="AlphaFoldDB" id="F8GYJ8"/>
<dbReference type="PANTHER" id="PTHR48207:SF3">
    <property type="entry name" value="SUCCINATE--HYDROXYMETHYLGLUTARATE COA-TRANSFERASE"/>
    <property type="match status" value="1"/>
</dbReference>
<keyword evidence="2" id="KW-0614">Plasmid</keyword>
<protein>
    <submittedName>
        <fullName evidence="2">L-carnitine dehydratase/bile acid-inducible protein F</fullName>
    </submittedName>
</protein>
<dbReference type="InterPro" id="IPR003673">
    <property type="entry name" value="CoA-Trfase_fam_III"/>
</dbReference>
<geneLocation type="plasmid" evidence="2 3">
    <name>pBB2</name>
</geneLocation>
<proteinExistence type="predicted"/>